<feature type="transmembrane region" description="Helical" evidence="9">
    <location>
        <begin position="151"/>
        <end position="170"/>
    </location>
</feature>
<dbReference type="EMBL" id="FQZU01000038">
    <property type="protein sequence ID" value="SHK92706.1"/>
    <property type="molecule type" value="Genomic_DNA"/>
</dbReference>
<dbReference type="PANTHER" id="PTHR33908">
    <property type="entry name" value="MANNOSYLTRANSFERASE YKCB-RELATED"/>
    <property type="match status" value="1"/>
</dbReference>
<evidence type="ECO:0000256" key="1">
    <source>
        <dbReference type="ARBA" id="ARBA00004651"/>
    </source>
</evidence>
<dbReference type="GO" id="GO:0016763">
    <property type="term" value="F:pentosyltransferase activity"/>
    <property type="evidence" value="ECO:0007669"/>
    <property type="project" value="TreeGrafter"/>
</dbReference>
<dbReference type="PANTHER" id="PTHR33908:SF11">
    <property type="entry name" value="MEMBRANE PROTEIN"/>
    <property type="match status" value="1"/>
</dbReference>
<keyword evidence="6 9" id="KW-1133">Transmembrane helix</keyword>
<evidence type="ECO:0000256" key="7">
    <source>
        <dbReference type="ARBA" id="ARBA00023136"/>
    </source>
</evidence>
<dbReference type="Gene3D" id="1.25.40.10">
    <property type="entry name" value="Tetratricopeptide repeat domain"/>
    <property type="match status" value="1"/>
</dbReference>
<dbReference type="STRING" id="1121393.SAMN02745216_04320"/>
<dbReference type="GO" id="GO:0009103">
    <property type="term" value="P:lipopolysaccharide biosynthetic process"/>
    <property type="evidence" value="ECO:0007669"/>
    <property type="project" value="UniProtKB-ARBA"/>
</dbReference>
<comment type="subcellular location">
    <subcellularLocation>
        <location evidence="1">Cell membrane</location>
        <topology evidence="1">Multi-pass membrane protein</topology>
    </subcellularLocation>
</comment>
<feature type="transmembrane region" description="Helical" evidence="9">
    <location>
        <begin position="218"/>
        <end position="237"/>
    </location>
</feature>
<organism evidence="11 12">
    <name type="scientific">Desulfatibacillum alkenivorans DSM 16219</name>
    <dbReference type="NCBI Taxonomy" id="1121393"/>
    <lineage>
        <taxon>Bacteria</taxon>
        <taxon>Pseudomonadati</taxon>
        <taxon>Thermodesulfobacteriota</taxon>
        <taxon>Desulfobacteria</taxon>
        <taxon>Desulfobacterales</taxon>
        <taxon>Desulfatibacillaceae</taxon>
        <taxon>Desulfatibacillum</taxon>
    </lineage>
</organism>
<dbReference type="InterPro" id="IPR050297">
    <property type="entry name" value="LipidA_mod_glycosyltrf_83"/>
</dbReference>
<dbReference type="SUPFAM" id="SSF48452">
    <property type="entry name" value="TPR-like"/>
    <property type="match status" value="1"/>
</dbReference>
<proteinExistence type="predicted"/>
<keyword evidence="7 9" id="KW-0472">Membrane</keyword>
<feature type="transmembrane region" description="Helical" evidence="9">
    <location>
        <begin position="386"/>
        <end position="406"/>
    </location>
</feature>
<dbReference type="PROSITE" id="PS50005">
    <property type="entry name" value="TPR"/>
    <property type="match status" value="2"/>
</dbReference>
<feature type="domain" description="Glycosyltransferase RgtA/B/C/D-like" evidence="10">
    <location>
        <begin position="78"/>
        <end position="231"/>
    </location>
</feature>
<dbReference type="Pfam" id="PF13432">
    <property type="entry name" value="TPR_16"/>
    <property type="match status" value="1"/>
</dbReference>
<feature type="transmembrane region" description="Helical" evidence="9">
    <location>
        <begin position="98"/>
        <end position="116"/>
    </location>
</feature>
<dbReference type="InterPro" id="IPR038731">
    <property type="entry name" value="RgtA/B/C-like"/>
</dbReference>
<dbReference type="Pfam" id="PF13231">
    <property type="entry name" value="PMT_2"/>
    <property type="match status" value="1"/>
</dbReference>
<keyword evidence="8" id="KW-0802">TPR repeat</keyword>
<evidence type="ECO:0000256" key="5">
    <source>
        <dbReference type="ARBA" id="ARBA00022692"/>
    </source>
</evidence>
<evidence type="ECO:0000256" key="3">
    <source>
        <dbReference type="ARBA" id="ARBA00022676"/>
    </source>
</evidence>
<name>A0A1M6WGI1_9BACT</name>
<evidence type="ECO:0000256" key="4">
    <source>
        <dbReference type="ARBA" id="ARBA00022679"/>
    </source>
</evidence>
<dbReference type="SMART" id="SM00028">
    <property type="entry name" value="TPR"/>
    <property type="match status" value="2"/>
</dbReference>
<reference evidence="12" key="1">
    <citation type="submission" date="2016-11" db="EMBL/GenBank/DDBJ databases">
        <authorList>
            <person name="Varghese N."/>
            <person name="Submissions S."/>
        </authorList>
    </citation>
    <scope>NUCLEOTIDE SEQUENCE [LARGE SCALE GENOMIC DNA]</scope>
    <source>
        <strain evidence="12">DSM 16219</strain>
    </source>
</reference>
<evidence type="ECO:0000256" key="9">
    <source>
        <dbReference type="SAM" id="Phobius"/>
    </source>
</evidence>
<evidence type="ECO:0000256" key="8">
    <source>
        <dbReference type="PROSITE-ProRule" id="PRU00339"/>
    </source>
</evidence>
<dbReference type="AlphaFoldDB" id="A0A1M6WGI1"/>
<dbReference type="InterPro" id="IPR011990">
    <property type="entry name" value="TPR-like_helical_dom_sf"/>
</dbReference>
<feature type="repeat" description="TPR" evidence="8">
    <location>
        <begin position="499"/>
        <end position="532"/>
    </location>
</feature>
<keyword evidence="2" id="KW-1003">Cell membrane</keyword>
<keyword evidence="3" id="KW-0328">Glycosyltransferase</keyword>
<evidence type="ECO:0000259" key="10">
    <source>
        <dbReference type="Pfam" id="PF13231"/>
    </source>
</evidence>
<feature type="transmembrane region" description="Helical" evidence="9">
    <location>
        <begin position="20"/>
        <end position="40"/>
    </location>
</feature>
<evidence type="ECO:0000256" key="6">
    <source>
        <dbReference type="ARBA" id="ARBA00022989"/>
    </source>
</evidence>
<feature type="transmembrane region" description="Helical" evidence="9">
    <location>
        <begin position="182"/>
        <end position="206"/>
    </location>
</feature>
<evidence type="ECO:0000313" key="11">
    <source>
        <dbReference type="EMBL" id="SHK92706.1"/>
    </source>
</evidence>
<keyword evidence="12" id="KW-1185">Reference proteome</keyword>
<keyword evidence="4" id="KW-0808">Transferase</keyword>
<keyword evidence="5 9" id="KW-0812">Transmembrane</keyword>
<evidence type="ECO:0000313" key="12">
    <source>
        <dbReference type="Proteomes" id="UP000183994"/>
    </source>
</evidence>
<protein>
    <submittedName>
        <fullName evidence="11">TPR repeat-containing protein</fullName>
    </submittedName>
</protein>
<evidence type="ECO:0000256" key="2">
    <source>
        <dbReference type="ARBA" id="ARBA00022475"/>
    </source>
</evidence>
<feature type="transmembrane region" description="Helical" evidence="9">
    <location>
        <begin position="412"/>
        <end position="432"/>
    </location>
</feature>
<dbReference type="GO" id="GO:0005886">
    <property type="term" value="C:plasma membrane"/>
    <property type="evidence" value="ECO:0007669"/>
    <property type="project" value="UniProtKB-SubCell"/>
</dbReference>
<dbReference type="InterPro" id="IPR019734">
    <property type="entry name" value="TPR_rpt"/>
</dbReference>
<dbReference type="Proteomes" id="UP000183994">
    <property type="component" value="Unassembled WGS sequence"/>
</dbReference>
<feature type="transmembrane region" description="Helical" evidence="9">
    <location>
        <begin position="122"/>
        <end position="144"/>
    </location>
</feature>
<dbReference type="PROSITE" id="PS50293">
    <property type="entry name" value="TPR_REGION"/>
    <property type="match status" value="2"/>
</dbReference>
<sequence>MEDAANQGITAKGGGGRRGWMALLAAVFATAFLVRLFYCLEISRTPLFSLLMNDAASYDAWAREIASGAWLGDDAFYQAPLYPYFLGVLYKLFGPNLFVVRMVQIVLGAFTCVLTAQAGKWFFSPIAGAVAGFLMALYPPAVYFDVLIQKTVLALFFTALFLALAGRAIGDPSESRWLAAGSALGALCLVRENALLLVFLAGLWILLHFRGRGIKKSIALVAAFVLGVMLILAPAAIRNAAVGGEFVLTTSQFGPNFYIGNNPEANGMYMPLVEGRGMTEFEREDATRLAQEAEGRELTPAQVSRYWTSRALDFILSSPGHWAALMLQKSWLFWNATELPDTECQYTYEKHSRILGGLAENFHFGILPPLAVFGLCVGIRDRKSLGLLYVSAAGFFASTILFYVFARYRAPILPILALFAGAGLAGAAPMLMAWRIKPLALCLAPALVIALLVNQPLPFKHQMTARAFYNAGTALYNQGRENVSIPYFREAIRLDPEFAFAHYNLGLALERLGRNGEALIHYTQAVRLNPDADRHRIRLDMLRKKMNGADE</sequence>
<feature type="repeat" description="TPR" evidence="8">
    <location>
        <begin position="465"/>
        <end position="498"/>
    </location>
</feature>
<accession>A0A1M6WGI1</accession>
<feature type="transmembrane region" description="Helical" evidence="9">
    <location>
        <begin position="362"/>
        <end position="379"/>
    </location>
</feature>
<gene>
    <name evidence="11" type="ORF">SAMN02745216_04320</name>
</gene>